<dbReference type="PANTHER" id="PTHR22881">
    <property type="entry name" value="BROMODOMAIN CONTAINING PROTEIN"/>
    <property type="match status" value="1"/>
</dbReference>
<dbReference type="PROSITE" id="PS50014">
    <property type="entry name" value="BROMODOMAIN_2"/>
    <property type="match status" value="1"/>
</dbReference>
<evidence type="ECO:0000256" key="3">
    <source>
        <dbReference type="SAM" id="MobiDB-lite"/>
    </source>
</evidence>
<organism evidence="5 6">
    <name type="scientific">Quercus rubra</name>
    <name type="common">Northern red oak</name>
    <name type="synonym">Quercus borealis</name>
    <dbReference type="NCBI Taxonomy" id="3512"/>
    <lineage>
        <taxon>Eukaryota</taxon>
        <taxon>Viridiplantae</taxon>
        <taxon>Streptophyta</taxon>
        <taxon>Embryophyta</taxon>
        <taxon>Tracheophyta</taxon>
        <taxon>Spermatophyta</taxon>
        <taxon>Magnoliopsida</taxon>
        <taxon>eudicotyledons</taxon>
        <taxon>Gunneridae</taxon>
        <taxon>Pentapetalae</taxon>
        <taxon>rosids</taxon>
        <taxon>fabids</taxon>
        <taxon>Fagales</taxon>
        <taxon>Fagaceae</taxon>
        <taxon>Quercus</taxon>
    </lineage>
</organism>
<accession>A0AAN7FTH0</accession>
<keyword evidence="1 2" id="KW-0103">Bromodomain</keyword>
<evidence type="ECO:0000259" key="4">
    <source>
        <dbReference type="PROSITE" id="PS50014"/>
    </source>
</evidence>
<feature type="compositionally biased region" description="Low complexity" evidence="3">
    <location>
        <begin position="41"/>
        <end position="75"/>
    </location>
</feature>
<dbReference type="PRINTS" id="PR00503">
    <property type="entry name" value="BROMODOMAIN"/>
</dbReference>
<dbReference type="EMBL" id="JAXUIC010000002">
    <property type="protein sequence ID" value="KAK4600240.1"/>
    <property type="molecule type" value="Genomic_DNA"/>
</dbReference>
<dbReference type="AlphaFoldDB" id="A0AAN7FTH0"/>
<feature type="region of interest" description="Disordered" evidence="3">
    <location>
        <begin position="1"/>
        <end position="91"/>
    </location>
</feature>
<comment type="caution">
    <text evidence="5">The sequence shown here is derived from an EMBL/GenBank/DDBJ whole genome shotgun (WGS) entry which is preliminary data.</text>
</comment>
<feature type="region of interest" description="Disordered" evidence="3">
    <location>
        <begin position="692"/>
        <end position="715"/>
    </location>
</feature>
<dbReference type="InterPro" id="IPR018359">
    <property type="entry name" value="Bromodomain_CS"/>
</dbReference>
<feature type="domain" description="Bromo" evidence="4">
    <location>
        <begin position="193"/>
        <end position="263"/>
    </location>
</feature>
<name>A0AAN7FTH0_QUERU</name>
<feature type="region of interest" description="Disordered" evidence="3">
    <location>
        <begin position="279"/>
        <end position="335"/>
    </location>
</feature>
<dbReference type="InterPro" id="IPR036427">
    <property type="entry name" value="Bromodomain-like_sf"/>
</dbReference>
<dbReference type="CDD" id="cd04369">
    <property type="entry name" value="Bromodomain"/>
    <property type="match status" value="1"/>
</dbReference>
<dbReference type="SUPFAM" id="SSF47370">
    <property type="entry name" value="Bromodomain"/>
    <property type="match status" value="1"/>
</dbReference>
<reference evidence="5 6" key="1">
    <citation type="journal article" date="2023" name="G3 (Bethesda)">
        <title>A haplotype-resolved chromosome-scale genome for Quercus rubra L. provides insights into the genetics of adaptive traits for red oak species.</title>
        <authorList>
            <person name="Kapoor B."/>
            <person name="Jenkins J."/>
            <person name="Schmutz J."/>
            <person name="Zhebentyayeva T."/>
            <person name="Kuelheim C."/>
            <person name="Coggeshall M."/>
            <person name="Heim C."/>
            <person name="Lasky J.R."/>
            <person name="Leites L."/>
            <person name="Islam-Faridi N."/>
            <person name="Romero-Severson J."/>
            <person name="DeLeo V.L."/>
            <person name="Lucas S.M."/>
            <person name="Lazic D."/>
            <person name="Gailing O."/>
            <person name="Carlson J."/>
            <person name="Staton M."/>
        </authorList>
    </citation>
    <scope>NUCLEOTIDE SEQUENCE [LARGE SCALE GENOMIC DNA]</scope>
    <source>
        <strain evidence="5">Pseudo-F2</strain>
    </source>
</reference>
<sequence length="715" mass="78793">MGEVSSGTTMTMQQQQQNNQTKKKKKGRPSLLDLQKRSLRQQQQQHHQQRNPNSFNLSSNPSRRASRRNPNSDSVSGDDDNDGDDDDDERKEKKLKLLHGLNSHPQYPTLLPNSLSFTLNPYGSDLPPNSNFDDNLEADIKRRKITAVNLGSDPMDEKAWKATDTIHGSQVESGPTTPLPDKKLLVFILDRLQKKDTHGVFSEPVDPEELPDYHDIIENPMDFGTVRKKLDGGAYANLEQFEKDVLLICTNAMQYNAPDTVFFRQARSMQELAKKDFENLRQESDDNEPQPKVVRRGRPPGKNLKKSLSGSPYELVCPEPSPDATLASGGGNAGSSNTYNLRKGLTSYKSPPVDALVRASHGSLNSETGTSWWSEWENEFPASVLKSVLKYGKKQFAVDENRRDTYQHSLDSGHGPSVLTTLEGELKQLMAVGLHLEHGYARSLTRFAAGLGPVVWKIASQKIERVLPAGLKFGPGWVGENEAPKQQQSLFNEEKFSDGSIPDNDTSKALHHRTSSLNTVVANGFLSQGQEDFESTGIDSHCELISLNSSVGGLKSVPPFRVQQKPIITTDINGLNDGFGSDFSSQIRMVRLASLTGTSDSDYTSVRSQMPGINSSGKTTMYQVAQNDIESNEARFSEIAGTDSGNLLGLGSGLKSHGTSQIPDGQASWQRLSMHHKHDSFPFPPDLNVRFRQTGSPSSSVQIGSPQQPDLALQL</sequence>
<dbReference type="PROSITE" id="PS00633">
    <property type="entry name" value="BROMODOMAIN_1"/>
    <property type="match status" value="1"/>
</dbReference>
<feature type="compositionally biased region" description="Basic residues" evidence="3">
    <location>
        <begin position="293"/>
        <end position="305"/>
    </location>
</feature>
<gene>
    <name evidence="5" type="ORF">RGQ29_010062</name>
</gene>
<evidence type="ECO:0000313" key="6">
    <source>
        <dbReference type="Proteomes" id="UP001324115"/>
    </source>
</evidence>
<evidence type="ECO:0000256" key="1">
    <source>
        <dbReference type="ARBA" id="ARBA00023117"/>
    </source>
</evidence>
<dbReference type="PANTHER" id="PTHR22881:SF11">
    <property type="entry name" value="BROMODOMAIN-CONTAINING PROTEIN DDB_G0270170-LIKE ISOFORM X1"/>
    <property type="match status" value="1"/>
</dbReference>
<evidence type="ECO:0000313" key="5">
    <source>
        <dbReference type="EMBL" id="KAK4600240.1"/>
    </source>
</evidence>
<dbReference type="Gene3D" id="1.20.920.10">
    <property type="entry name" value="Bromodomain-like"/>
    <property type="match status" value="1"/>
</dbReference>
<keyword evidence="6" id="KW-1185">Reference proteome</keyword>
<feature type="compositionally biased region" description="Acidic residues" evidence="3">
    <location>
        <begin position="76"/>
        <end position="89"/>
    </location>
</feature>
<feature type="compositionally biased region" description="Low complexity" evidence="3">
    <location>
        <begin position="8"/>
        <end position="20"/>
    </location>
</feature>
<proteinExistence type="predicted"/>
<dbReference type="Pfam" id="PF00439">
    <property type="entry name" value="Bromodomain"/>
    <property type="match status" value="1"/>
</dbReference>
<dbReference type="InterPro" id="IPR051831">
    <property type="entry name" value="Bromodomain_contain_prot"/>
</dbReference>
<dbReference type="SMART" id="SM00297">
    <property type="entry name" value="BROMO"/>
    <property type="match status" value="1"/>
</dbReference>
<protein>
    <recommendedName>
        <fullName evidence="4">Bromo domain-containing protein</fullName>
    </recommendedName>
</protein>
<feature type="compositionally biased region" description="Polar residues" evidence="3">
    <location>
        <begin position="692"/>
        <end position="708"/>
    </location>
</feature>
<dbReference type="Proteomes" id="UP001324115">
    <property type="component" value="Unassembled WGS sequence"/>
</dbReference>
<evidence type="ECO:0000256" key="2">
    <source>
        <dbReference type="PROSITE-ProRule" id="PRU00035"/>
    </source>
</evidence>
<dbReference type="InterPro" id="IPR001487">
    <property type="entry name" value="Bromodomain"/>
</dbReference>